<name>A0A844YK52_9SPHN</name>
<feature type="transmembrane region" description="Helical" evidence="1">
    <location>
        <begin position="12"/>
        <end position="32"/>
    </location>
</feature>
<accession>A0A844YK52</accession>
<dbReference type="OrthoDB" id="1495896at2"/>
<evidence type="ECO:0008006" key="4">
    <source>
        <dbReference type="Google" id="ProtNLM"/>
    </source>
</evidence>
<dbReference type="AlphaFoldDB" id="A0A844YK52"/>
<dbReference type="Pfam" id="PF05751">
    <property type="entry name" value="FixH"/>
    <property type="match status" value="1"/>
</dbReference>
<sequence>MRRELTGRHIALIFISGFGIVMAVNFYMAALATKGFGGVVVENSYVASQKFNGWLEKAREQDQLGWTAEVSRSPDGKLQVAVADAPADLKVSAQLRRPLGRPEATDLVLRSLDGSTFTSDVPIPSGRWIARVSMRSANDRWTRESRLD</sequence>
<evidence type="ECO:0000313" key="2">
    <source>
        <dbReference type="EMBL" id="MXO63719.1"/>
    </source>
</evidence>
<proteinExistence type="predicted"/>
<comment type="caution">
    <text evidence="2">The sequence shown here is derived from an EMBL/GenBank/DDBJ whole genome shotgun (WGS) entry which is preliminary data.</text>
</comment>
<dbReference type="EMBL" id="WTYN01000003">
    <property type="protein sequence ID" value="MXO63719.1"/>
    <property type="molecule type" value="Genomic_DNA"/>
</dbReference>
<keyword evidence="1" id="KW-1133">Transmembrane helix</keyword>
<keyword evidence="1" id="KW-0812">Transmembrane</keyword>
<dbReference type="RefSeq" id="WP_160676518.1">
    <property type="nucleotide sequence ID" value="NZ_WTYN01000003.1"/>
</dbReference>
<gene>
    <name evidence="2" type="ORF">GRI48_11925</name>
</gene>
<organism evidence="2 3">
    <name type="scientific">Qipengyuania oceanensis</name>
    <dbReference type="NCBI Taxonomy" id="1463597"/>
    <lineage>
        <taxon>Bacteria</taxon>
        <taxon>Pseudomonadati</taxon>
        <taxon>Pseudomonadota</taxon>
        <taxon>Alphaproteobacteria</taxon>
        <taxon>Sphingomonadales</taxon>
        <taxon>Erythrobacteraceae</taxon>
        <taxon>Qipengyuania</taxon>
    </lineage>
</organism>
<protein>
    <recommendedName>
        <fullName evidence="4">Nitrogen fixation protein FixH</fullName>
    </recommendedName>
</protein>
<reference evidence="2 3" key="1">
    <citation type="submission" date="2019-12" db="EMBL/GenBank/DDBJ databases">
        <title>Genomic-based taxomic classification of the family Erythrobacteraceae.</title>
        <authorList>
            <person name="Xu L."/>
        </authorList>
    </citation>
    <scope>NUCLEOTIDE SEQUENCE [LARGE SCALE GENOMIC DNA]</scope>
    <source>
        <strain evidence="2 3">MCCC 1A09965</strain>
    </source>
</reference>
<dbReference type="InterPro" id="IPR008620">
    <property type="entry name" value="FixH"/>
</dbReference>
<keyword evidence="1" id="KW-0472">Membrane</keyword>
<keyword evidence="3" id="KW-1185">Reference proteome</keyword>
<evidence type="ECO:0000313" key="3">
    <source>
        <dbReference type="Proteomes" id="UP000445582"/>
    </source>
</evidence>
<dbReference type="Proteomes" id="UP000445582">
    <property type="component" value="Unassembled WGS sequence"/>
</dbReference>
<evidence type="ECO:0000256" key="1">
    <source>
        <dbReference type="SAM" id="Phobius"/>
    </source>
</evidence>